<gene>
    <name evidence="1" type="ORF">P9875_08810</name>
</gene>
<name>A0ABY8IBB3_9BURK</name>
<accession>A0ABY8IBB3</accession>
<evidence type="ECO:0000313" key="1">
    <source>
        <dbReference type="EMBL" id="WFR81252.1"/>
    </source>
</evidence>
<sequence length="72" mass="7914">MSTQNTLHHSQHPTLPMYHTIAETMETLRISRSTVNRWADTGKLEKKVLGPGSARITTASIYSLGSMSQIGS</sequence>
<dbReference type="Proteomes" id="UP001219584">
    <property type="component" value="Chromosome"/>
</dbReference>
<keyword evidence="2" id="KW-1185">Reference proteome</keyword>
<dbReference type="RefSeq" id="WP_278318147.1">
    <property type="nucleotide sequence ID" value="NZ_CP121464.1"/>
</dbReference>
<protein>
    <submittedName>
        <fullName evidence="1">Helix-turn-helix domain-containing protein</fullName>
    </submittedName>
</protein>
<evidence type="ECO:0000313" key="2">
    <source>
        <dbReference type="Proteomes" id="UP001219584"/>
    </source>
</evidence>
<proteinExistence type="predicted"/>
<reference evidence="1 2" key="1">
    <citation type="submission" date="2023-04" db="EMBL/GenBank/DDBJ databases">
        <title>Nanopore sequencing of Janthinobacterium from water.</title>
        <authorList>
            <person name="Ciuchcinski K."/>
            <person name="Rokowska A."/>
            <person name="Dziewit L."/>
        </authorList>
    </citation>
    <scope>NUCLEOTIDE SEQUENCE [LARGE SCALE GENOMIC DNA]</scope>
    <source>
        <strain evidence="1 2">DEMB2</strain>
    </source>
</reference>
<organism evidence="1 2">
    <name type="scientific">Janthinobacterium rivuli</name>
    <dbReference type="NCBI Taxonomy" id="2751478"/>
    <lineage>
        <taxon>Bacteria</taxon>
        <taxon>Pseudomonadati</taxon>
        <taxon>Pseudomonadota</taxon>
        <taxon>Betaproteobacteria</taxon>
        <taxon>Burkholderiales</taxon>
        <taxon>Oxalobacteraceae</taxon>
        <taxon>Janthinobacterium</taxon>
    </lineage>
</organism>
<dbReference type="EMBL" id="CP121464">
    <property type="protein sequence ID" value="WFR81252.1"/>
    <property type="molecule type" value="Genomic_DNA"/>
</dbReference>